<evidence type="ECO:0000313" key="2">
    <source>
        <dbReference type="WBParaSite" id="nRc.2.0.1.t07053-RA"/>
    </source>
</evidence>
<accession>A0A915HZQ5</accession>
<name>A0A915HZQ5_ROMCU</name>
<dbReference type="Proteomes" id="UP000887565">
    <property type="component" value="Unplaced"/>
</dbReference>
<sequence>MFLLKGQFDQFVVESNRLNFWPKFSRRQGNRSGCANYCSEHLKPFCDYKSKYGAEFELMITKGGWDGSTSLMISDPDLKKSSAGLLYIAPEDEEKAQCNQCEIQLSRKGHGTRARVLMTEREEFLEKESRRKIVFILSSYRIESPIKFDNLELRAFESLSNCSSKSDITSKELAHLQNKSINKLLCSFFVKQPKIDRLIIDLDKTALPIG</sequence>
<reference evidence="2" key="1">
    <citation type="submission" date="2022-11" db="UniProtKB">
        <authorList>
            <consortium name="WormBaseParasite"/>
        </authorList>
    </citation>
    <scope>IDENTIFICATION</scope>
</reference>
<organism evidence="1 2">
    <name type="scientific">Romanomermis culicivorax</name>
    <name type="common">Nematode worm</name>
    <dbReference type="NCBI Taxonomy" id="13658"/>
    <lineage>
        <taxon>Eukaryota</taxon>
        <taxon>Metazoa</taxon>
        <taxon>Ecdysozoa</taxon>
        <taxon>Nematoda</taxon>
        <taxon>Enoplea</taxon>
        <taxon>Dorylaimia</taxon>
        <taxon>Mermithida</taxon>
        <taxon>Mermithoidea</taxon>
        <taxon>Mermithidae</taxon>
        <taxon>Romanomermis</taxon>
    </lineage>
</organism>
<protein>
    <submittedName>
        <fullName evidence="2">Uncharacterized protein</fullName>
    </submittedName>
</protein>
<keyword evidence="1" id="KW-1185">Reference proteome</keyword>
<proteinExistence type="predicted"/>
<evidence type="ECO:0000313" key="1">
    <source>
        <dbReference type="Proteomes" id="UP000887565"/>
    </source>
</evidence>
<dbReference type="WBParaSite" id="nRc.2.0.1.t07053-RA">
    <property type="protein sequence ID" value="nRc.2.0.1.t07053-RA"/>
    <property type="gene ID" value="nRc.2.0.1.g07053"/>
</dbReference>
<dbReference type="AlphaFoldDB" id="A0A915HZQ5"/>